<feature type="domain" description="YdhG-like" evidence="1">
    <location>
        <begin position="33"/>
        <end position="130"/>
    </location>
</feature>
<reference evidence="2 3" key="1">
    <citation type="submission" date="2015-02" db="EMBL/GenBank/DDBJ databases">
        <title>Complete genome sequence of Kangiella geojedonensis strain YCS-5T.</title>
        <authorList>
            <person name="Kim K.M."/>
        </authorList>
    </citation>
    <scope>NUCLEOTIDE SEQUENCE [LARGE SCALE GENOMIC DNA]</scope>
    <source>
        <strain evidence="2 3">YCS-5</strain>
    </source>
</reference>
<dbReference type="EMBL" id="CP010975">
    <property type="protein sequence ID" value="AKE52161.1"/>
    <property type="molecule type" value="Genomic_DNA"/>
</dbReference>
<keyword evidence="3" id="KW-1185">Reference proteome</keyword>
<organism evidence="2 3">
    <name type="scientific">Kangiella geojedonensis</name>
    <dbReference type="NCBI Taxonomy" id="914150"/>
    <lineage>
        <taxon>Bacteria</taxon>
        <taxon>Pseudomonadati</taxon>
        <taxon>Pseudomonadota</taxon>
        <taxon>Gammaproteobacteria</taxon>
        <taxon>Kangiellales</taxon>
        <taxon>Kangiellaceae</taxon>
        <taxon>Kangiella</taxon>
    </lineage>
</organism>
<dbReference type="Proteomes" id="UP000034071">
    <property type="component" value="Chromosome"/>
</dbReference>
<sequence>MAKADNKTKPTQQSVTDFLNQVEHKQKRTDSFAILEMMKAQTGLEPKMWGDSIIGFGDYRYKYASGREGDWFLVGFSPRKQNLTLYIMAGINQYPELLKKLGKHKTSKACLYINKLADVDTSVLEDIIKKSAQYTAKHQSGC</sequence>
<name>A0A0F6RCM1_9GAMM</name>
<dbReference type="InterPro" id="IPR014922">
    <property type="entry name" value="YdhG-like"/>
</dbReference>
<protein>
    <recommendedName>
        <fullName evidence="1">YdhG-like domain-containing protein</fullName>
    </recommendedName>
</protein>
<dbReference type="OrthoDB" id="5951444at2"/>
<dbReference type="PATRIC" id="fig|914150.5.peg.1218"/>
<evidence type="ECO:0000313" key="2">
    <source>
        <dbReference type="EMBL" id="AKE52161.1"/>
    </source>
</evidence>
<dbReference type="HOGENOM" id="CLU_130420_0_0_6"/>
<evidence type="ECO:0000313" key="3">
    <source>
        <dbReference type="Proteomes" id="UP000034071"/>
    </source>
</evidence>
<dbReference type="SUPFAM" id="SSF159888">
    <property type="entry name" value="YdhG-like"/>
    <property type="match status" value="1"/>
</dbReference>
<accession>A0A0F6RCM1</accession>
<dbReference type="RefSeq" id="WP_046561261.1">
    <property type="nucleotide sequence ID" value="NZ_CP010975.1"/>
</dbReference>
<dbReference type="Pfam" id="PF08818">
    <property type="entry name" value="DUF1801"/>
    <property type="match status" value="1"/>
</dbReference>
<dbReference type="AlphaFoldDB" id="A0A0F6RCM1"/>
<dbReference type="KEGG" id="kge:TQ33_1201"/>
<evidence type="ECO:0000259" key="1">
    <source>
        <dbReference type="Pfam" id="PF08818"/>
    </source>
</evidence>
<proteinExistence type="predicted"/>
<gene>
    <name evidence="2" type="ORF">TQ33_1201</name>
</gene>